<evidence type="ECO:0000256" key="4">
    <source>
        <dbReference type="ARBA" id="ARBA00023125"/>
    </source>
</evidence>
<dbReference type="FunFam" id="3.90.1530.30:FF:000001">
    <property type="entry name" value="Chromosome partitioning protein ParB"/>
    <property type="match status" value="1"/>
</dbReference>
<dbReference type="Gene3D" id="3.90.1530.30">
    <property type="match status" value="1"/>
</dbReference>
<name>E0NJQ3_9FIRM</name>
<dbReference type="Pfam" id="PF02195">
    <property type="entry name" value="ParB_N"/>
    <property type="match status" value="1"/>
</dbReference>
<feature type="domain" description="ParB-like N-terminal" evidence="5">
    <location>
        <begin position="96"/>
        <end position="185"/>
    </location>
</feature>
<sequence>MSYKKRGLGRGFSNFLSKEQQEEITSEFMNDSDLNKDDLNKSNEKNIIEEKNNSGVRIKSTLVGNSIITEKTTPLISEDNLNDVNNTHDSNNFGLKNIAVELITANPDQPRKYFDEDILRELSKSIEELGVLQPLMVRPMGNRYFLIAGERRLRASIMAGLKEVPCIVADVSDFEADKISIIENVQREDLSPIEEARAYRNLIENYGMFQDEVGDILGKSRQFIGNRIRLLKLPEEVQNMIEAGELTYSHGQILLSLENEEDMLREANRIKNDSITVTTMRRKRPRRKKEVVRDKYLDALLEKMSSHLGTKIDSKGTGAVKKLEIEYYSDEDLERIASIIMGGDLD</sequence>
<dbReference type="HOGENOM" id="CLU_023853_0_0_9"/>
<dbReference type="InterPro" id="IPR003115">
    <property type="entry name" value="ParB_N"/>
</dbReference>
<evidence type="ECO:0000256" key="1">
    <source>
        <dbReference type="ARBA" id="ARBA00004453"/>
    </source>
</evidence>
<dbReference type="AlphaFoldDB" id="E0NJQ3"/>
<dbReference type="Gene3D" id="1.10.10.2830">
    <property type="match status" value="1"/>
</dbReference>
<dbReference type="PANTHER" id="PTHR33375">
    <property type="entry name" value="CHROMOSOME-PARTITIONING PROTEIN PARB-RELATED"/>
    <property type="match status" value="1"/>
</dbReference>
<evidence type="ECO:0000256" key="3">
    <source>
        <dbReference type="ARBA" id="ARBA00022829"/>
    </source>
</evidence>
<keyword evidence="3" id="KW-0159">Chromosome partition</keyword>
<dbReference type="InterPro" id="IPR004437">
    <property type="entry name" value="ParB/RepB/Spo0J"/>
</dbReference>
<dbReference type="Proteomes" id="UP000003280">
    <property type="component" value="Unassembled WGS sequence"/>
</dbReference>
<accession>E0NJQ3</accession>
<keyword evidence="7" id="KW-1185">Reference proteome</keyword>
<dbReference type="InterPro" id="IPR036086">
    <property type="entry name" value="ParB/Sulfiredoxin_sf"/>
</dbReference>
<dbReference type="eggNOG" id="COG1475">
    <property type="taxonomic scope" value="Bacteria"/>
</dbReference>
<dbReference type="FunFam" id="1.10.10.2830:FF:000001">
    <property type="entry name" value="Chromosome partitioning protein ParB"/>
    <property type="match status" value="1"/>
</dbReference>
<reference evidence="6 7" key="1">
    <citation type="submission" date="2010-07" db="EMBL/GenBank/DDBJ databases">
        <authorList>
            <person name="Muzny D."/>
            <person name="Qin X."/>
            <person name="Deng J."/>
            <person name="Jiang H."/>
            <person name="Liu Y."/>
            <person name="Qu J."/>
            <person name="Song X.-Z."/>
            <person name="Zhang L."/>
            <person name="Thornton R."/>
            <person name="Coyle M."/>
            <person name="Francisco L."/>
            <person name="Jackson L."/>
            <person name="Javaid M."/>
            <person name="Korchina V."/>
            <person name="Kovar C."/>
            <person name="Mata R."/>
            <person name="Mathew T."/>
            <person name="Ngo R."/>
            <person name="Nguyen L."/>
            <person name="Nguyen N."/>
            <person name="Okwuonu G."/>
            <person name="Ongeri F."/>
            <person name="Pham C."/>
            <person name="Simmons D."/>
            <person name="Wilczek-Boney K."/>
            <person name="Hale W."/>
            <person name="Jakkamsetti A."/>
            <person name="Pham P."/>
            <person name="Ruth R."/>
            <person name="San Lucas F."/>
            <person name="Warren J."/>
            <person name="Zhang J."/>
            <person name="Zhao Z."/>
            <person name="Zhou C."/>
            <person name="Zhu D."/>
            <person name="Lee S."/>
            <person name="Bess C."/>
            <person name="Blankenburg K."/>
            <person name="Forbes L."/>
            <person name="Fu Q."/>
            <person name="Gubbala S."/>
            <person name="Hirani K."/>
            <person name="Jayaseelan J.C."/>
            <person name="Lara F."/>
            <person name="Munidasa M."/>
            <person name="Palculict T."/>
            <person name="Patil S."/>
            <person name="Pu L.-L."/>
            <person name="Saada N."/>
            <person name="Tang L."/>
            <person name="Weissenberger G."/>
            <person name="Zhu Y."/>
            <person name="Hemphill L."/>
            <person name="Shang Y."/>
            <person name="Youmans B."/>
            <person name="Ayvaz T."/>
            <person name="Ross M."/>
            <person name="Santibanez J."/>
            <person name="Aqrawi P."/>
            <person name="Gross S."/>
            <person name="Joshi V."/>
            <person name="Fowler G."/>
            <person name="Nazareth L."/>
            <person name="Reid J."/>
            <person name="Worley K."/>
            <person name="Petrosino J."/>
            <person name="Highlander S."/>
            <person name="Gibbs R."/>
        </authorList>
    </citation>
    <scope>NUCLEOTIDE SEQUENCE [LARGE SCALE GENOMIC DNA]</scope>
    <source>
        <strain evidence="6 7">ATCC BAA-1640</strain>
    </source>
</reference>
<dbReference type="Pfam" id="PF17762">
    <property type="entry name" value="HTH_ParB"/>
    <property type="match status" value="1"/>
</dbReference>
<dbReference type="EMBL" id="AEEH01000018">
    <property type="protein sequence ID" value="EFM26073.1"/>
    <property type="molecule type" value="Genomic_DNA"/>
</dbReference>
<evidence type="ECO:0000313" key="6">
    <source>
        <dbReference type="EMBL" id="EFM26073.1"/>
    </source>
</evidence>
<dbReference type="InterPro" id="IPR050336">
    <property type="entry name" value="Chromosome_partition/occlusion"/>
</dbReference>
<evidence type="ECO:0000256" key="2">
    <source>
        <dbReference type="ARBA" id="ARBA00006295"/>
    </source>
</evidence>
<proteinExistence type="inferred from homology"/>
<protein>
    <submittedName>
        <fullName evidence="6">ParB-like protein</fullName>
    </submittedName>
</protein>
<organism evidence="6 7">
    <name type="scientific">Peptoniphilus duerdenii ATCC BAA-1640</name>
    <dbReference type="NCBI Taxonomy" id="862517"/>
    <lineage>
        <taxon>Bacteria</taxon>
        <taxon>Bacillati</taxon>
        <taxon>Bacillota</taxon>
        <taxon>Tissierellia</taxon>
        <taxon>Tissierellales</taxon>
        <taxon>Peptoniphilaceae</taxon>
        <taxon>Peptoniphilus</taxon>
    </lineage>
</organism>
<evidence type="ECO:0000259" key="5">
    <source>
        <dbReference type="SMART" id="SM00470"/>
    </source>
</evidence>
<keyword evidence="4" id="KW-0238">DNA-binding</keyword>
<comment type="caution">
    <text evidence="6">The sequence shown here is derived from an EMBL/GenBank/DDBJ whole genome shotgun (WGS) entry which is preliminary data.</text>
</comment>
<dbReference type="InterPro" id="IPR041468">
    <property type="entry name" value="HTH_ParB/Spo0J"/>
</dbReference>
<dbReference type="GO" id="GO:0007059">
    <property type="term" value="P:chromosome segregation"/>
    <property type="evidence" value="ECO:0007669"/>
    <property type="project" value="UniProtKB-KW"/>
</dbReference>
<gene>
    <name evidence="6" type="primary">spo0J</name>
    <name evidence="6" type="ORF">HMPREF9225_0392</name>
</gene>
<dbReference type="PANTHER" id="PTHR33375:SF1">
    <property type="entry name" value="CHROMOSOME-PARTITIONING PROTEIN PARB-RELATED"/>
    <property type="match status" value="1"/>
</dbReference>
<comment type="subcellular location">
    <subcellularLocation>
        <location evidence="1">Cytoplasm</location>
        <location evidence="1">Nucleoid</location>
    </subcellularLocation>
</comment>
<dbReference type="STRING" id="862517.HMPREF9225_0392"/>
<dbReference type="GO" id="GO:0005694">
    <property type="term" value="C:chromosome"/>
    <property type="evidence" value="ECO:0007669"/>
    <property type="project" value="TreeGrafter"/>
</dbReference>
<evidence type="ECO:0000313" key="7">
    <source>
        <dbReference type="Proteomes" id="UP000003280"/>
    </source>
</evidence>
<comment type="similarity">
    <text evidence="2">Belongs to the ParB family.</text>
</comment>
<dbReference type="RefSeq" id="WP_008901228.1">
    <property type="nucleotide sequence ID" value="NZ_GL397071.1"/>
</dbReference>
<dbReference type="NCBIfam" id="TIGR00180">
    <property type="entry name" value="parB_part"/>
    <property type="match status" value="1"/>
</dbReference>
<dbReference type="OrthoDB" id="9802051at2"/>
<dbReference type="CDD" id="cd16393">
    <property type="entry name" value="SPO0J_N"/>
    <property type="match status" value="1"/>
</dbReference>
<dbReference type="SUPFAM" id="SSF110849">
    <property type="entry name" value="ParB/Sulfiredoxin"/>
    <property type="match status" value="1"/>
</dbReference>
<dbReference type="GO" id="GO:0003677">
    <property type="term" value="F:DNA binding"/>
    <property type="evidence" value="ECO:0007669"/>
    <property type="project" value="UniProtKB-KW"/>
</dbReference>
<dbReference type="GO" id="GO:0009295">
    <property type="term" value="C:nucleoid"/>
    <property type="evidence" value="ECO:0007669"/>
    <property type="project" value="UniProtKB-SubCell"/>
</dbReference>
<dbReference type="SMART" id="SM00470">
    <property type="entry name" value="ParB"/>
    <property type="match status" value="1"/>
</dbReference>